<feature type="transmembrane region" description="Helical" evidence="1">
    <location>
        <begin position="15"/>
        <end position="36"/>
    </location>
</feature>
<evidence type="ECO:0000313" key="2">
    <source>
        <dbReference type="EMBL" id="VAW28421.1"/>
    </source>
</evidence>
<dbReference type="EMBL" id="UOES01000400">
    <property type="protein sequence ID" value="VAW28421.1"/>
    <property type="molecule type" value="Genomic_DNA"/>
</dbReference>
<feature type="transmembrane region" description="Helical" evidence="1">
    <location>
        <begin position="57"/>
        <end position="78"/>
    </location>
</feature>
<sequence>MEEAPLQFIETWNTWGRYAAIFFIAFALLRVIIHFLKILTTKDYKMKYDYISENEITALWTATILFLIGASILANSFISEIGVFWFIIRGFVTFVIAFIIGVVVNNMLKFYYPFSLEKRLKKLRFKPRLSPKTGKEMKLMSEDEEDVYLDEGMQAEEDVFSIDYDVWLDEETGFTKIEKYSGHLHATECPECGYQTYKVVKEDVIRKPTSSEDGELVKYYECGFCDHRSQSTHRIGQLVIHEEASNVSM</sequence>
<dbReference type="AlphaFoldDB" id="A0A3B0UBP2"/>
<proteinExistence type="predicted"/>
<evidence type="ECO:0000256" key="1">
    <source>
        <dbReference type="SAM" id="Phobius"/>
    </source>
</evidence>
<name>A0A3B0UBP2_9ZZZZ</name>
<feature type="transmembrane region" description="Helical" evidence="1">
    <location>
        <begin position="84"/>
        <end position="112"/>
    </location>
</feature>
<feature type="non-terminal residue" evidence="2">
    <location>
        <position position="249"/>
    </location>
</feature>
<gene>
    <name evidence="2" type="ORF">MNBD_BACTEROID06-1072</name>
</gene>
<keyword evidence="1" id="KW-1133">Transmembrane helix</keyword>
<keyword evidence="1" id="KW-0472">Membrane</keyword>
<reference evidence="2" key="1">
    <citation type="submission" date="2018-06" db="EMBL/GenBank/DDBJ databases">
        <authorList>
            <person name="Zhirakovskaya E."/>
        </authorList>
    </citation>
    <scope>NUCLEOTIDE SEQUENCE</scope>
</reference>
<keyword evidence="1" id="KW-0812">Transmembrane</keyword>
<accession>A0A3B0UBP2</accession>
<organism evidence="2">
    <name type="scientific">hydrothermal vent metagenome</name>
    <dbReference type="NCBI Taxonomy" id="652676"/>
    <lineage>
        <taxon>unclassified sequences</taxon>
        <taxon>metagenomes</taxon>
        <taxon>ecological metagenomes</taxon>
    </lineage>
</organism>
<protein>
    <submittedName>
        <fullName evidence="2">Uncharacterized protein</fullName>
    </submittedName>
</protein>